<dbReference type="PANTHER" id="PTHR42031:SF1">
    <property type="entry name" value="KEY LIME PATHOGENICITY PROTEIN"/>
    <property type="match status" value="1"/>
</dbReference>
<evidence type="ECO:0000259" key="2">
    <source>
        <dbReference type="Pfam" id="PF25438"/>
    </source>
</evidence>
<keyword evidence="4" id="KW-1185">Reference proteome</keyword>
<feature type="compositionally biased region" description="Basic and acidic residues" evidence="1">
    <location>
        <begin position="233"/>
        <end position="242"/>
    </location>
</feature>
<reference evidence="3" key="1">
    <citation type="submission" date="2023-02" db="EMBL/GenBank/DDBJ databases">
        <authorList>
            <person name="Palmer J.M."/>
        </authorList>
    </citation>
    <scope>NUCLEOTIDE SEQUENCE</scope>
    <source>
        <strain evidence="3">FW57</strain>
    </source>
</reference>
<name>A0AAD4F8G8_9PEZI</name>
<comment type="caution">
    <text evidence="3">The sequence shown here is derived from an EMBL/GenBank/DDBJ whole genome shotgun (WGS) entry which is preliminary data.</text>
</comment>
<gene>
    <name evidence="3" type="ORF">NEMBOFW57_004716</name>
</gene>
<dbReference type="Proteomes" id="UP001197093">
    <property type="component" value="Unassembled WGS sequence"/>
</dbReference>
<dbReference type="AlphaFoldDB" id="A0AAD4F8G8"/>
<feature type="region of interest" description="Disordered" evidence="1">
    <location>
        <begin position="215"/>
        <end position="250"/>
    </location>
</feature>
<protein>
    <recommendedName>
        <fullName evidence="2">DUF7896 domain-containing protein</fullName>
    </recommendedName>
</protein>
<dbReference type="InterPro" id="IPR057218">
    <property type="entry name" value="DUF7896"/>
</dbReference>
<dbReference type="EMBL" id="JAHCVI010000001">
    <property type="protein sequence ID" value="KAG7294639.1"/>
    <property type="molecule type" value="Genomic_DNA"/>
</dbReference>
<evidence type="ECO:0000256" key="1">
    <source>
        <dbReference type="SAM" id="MobiDB-lite"/>
    </source>
</evidence>
<proteinExistence type="predicted"/>
<dbReference type="PANTHER" id="PTHR42031">
    <property type="entry name" value="KEY LIME PATHOGENICITY PROTEIN"/>
    <property type="match status" value="1"/>
</dbReference>
<sequence>MSRCNSSLNDGASISGQFGDMSSIQSTSSAALPLHDLSGPALAQHNLSNTALAQHLSMERSVSKDSAKSNSSLKVRAKVALARQNYAAKARNLQPKPAAGAVKQEVTDSVNSSAKDGKAVIAKTKYERPKHPKVMCNQCGDHPEGFRGEHELRRHTEAKHKSMVKKWICRDPDLVGITHSETAVKSLKDCKQCSANKQYGAYYNAAAHLRRTHFKVKPRKGASGSGSKNGQGKVEEEKEKRGGKGGGDWPSMGELKLWMVEVIVPMDQPGALVPDSTESVGAVDAEDYENEFVDAQYGSEPPAAMGSEGFDMTSFAGVGGGFDQPIDMTGASFSVELDSQMPEMYPISGQVFPATNIQGLPISSAGFDYRNQELNVQQGIPASLMSLDSHGYTSPVSSTATITQTGVYMDQILPLGPLPGPSDDLADLPFDLTFTNMGQ</sequence>
<feature type="domain" description="DUF7896" evidence="2">
    <location>
        <begin position="163"/>
        <end position="262"/>
    </location>
</feature>
<evidence type="ECO:0000313" key="3">
    <source>
        <dbReference type="EMBL" id="KAG7294639.1"/>
    </source>
</evidence>
<dbReference type="Pfam" id="PF25438">
    <property type="entry name" value="DUF7896"/>
    <property type="match status" value="1"/>
</dbReference>
<accession>A0AAD4F8G8</accession>
<evidence type="ECO:0000313" key="4">
    <source>
        <dbReference type="Proteomes" id="UP001197093"/>
    </source>
</evidence>
<organism evidence="3 4">
    <name type="scientific">Staphylotrichum longicolle</name>
    <dbReference type="NCBI Taxonomy" id="669026"/>
    <lineage>
        <taxon>Eukaryota</taxon>
        <taxon>Fungi</taxon>
        <taxon>Dikarya</taxon>
        <taxon>Ascomycota</taxon>
        <taxon>Pezizomycotina</taxon>
        <taxon>Sordariomycetes</taxon>
        <taxon>Sordariomycetidae</taxon>
        <taxon>Sordariales</taxon>
        <taxon>Chaetomiaceae</taxon>
        <taxon>Staphylotrichum</taxon>
    </lineage>
</organism>